<sequence length="75" mass="7626">MSAVKAWGLDVQEAQERGRAAAGTADLCARMGAFRDLCAELGEVANGYACPLTAARALVGEAARAFVAELKGVGA</sequence>
<organism evidence="1">
    <name type="scientific">Streptomyces sp. R11</name>
    <dbReference type="NCBI Taxonomy" id="3238625"/>
    <lineage>
        <taxon>Bacteria</taxon>
        <taxon>Bacillati</taxon>
        <taxon>Actinomycetota</taxon>
        <taxon>Actinomycetes</taxon>
        <taxon>Kitasatosporales</taxon>
        <taxon>Streptomycetaceae</taxon>
        <taxon>Streptomyces</taxon>
    </lineage>
</organism>
<dbReference type="EMBL" id="CP163432">
    <property type="protein sequence ID" value="XDQ12187.1"/>
    <property type="molecule type" value="Genomic_DNA"/>
</dbReference>
<proteinExistence type="predicted"/>
<evidence type="ECO:0000313" key="1">
    <source>
        <dbReference type="EMBL" id="XDQ12187.1"/>
    </source>
</evidence>
<reference evidence="1" key="1">
    <citation type="submission" date="2024-07" db="EMBL/GenBank/DDBJ databases">
        <authorList>
            <person name="Yu S.T."/>
        </authorList>
    </citation>
    <scope>NUCLEOTIDE SEQUENCE</scope>
    <source>
        <strain evidence="1">R11</strain>
    </source>
</reference>
<accession>A0AB39N2F2</accession>
<protein>
    <submittedName>
        <fullName evidence="1">Uncharacterized protein</fullName>
    </submittedName>
</protein>
<name>A0AB39N2F2_9ACTN</name>
<dbReference type="RefSeq" id="WP_369272373.1">
    <property type="nucleotide sequence ID" value="NZ_CP163432.1"/>
</dbReference>
<gene>
    <name evidence="1" type="ORF">AB5J55_22370</name>
</gene>
<dbReference type="AlphaFoldDB" id="A0AB39N2F2"/>